<keyword evidence="2" id="KW-0813">Transport</keyword>
<feature type="transmembrane region" description="Helical" evidence="9">
    <location>
        <begin position="413"/>
        <end position="432"/>
    </location>
</feature>
<dbReference type="STRING" id="1504633.A0A2T7EXC8"/>
<evidence type="ECO:0000256" key="6">
    <source>
        <dbReference type="ARBA" id="ARBA00023136"/>
    </source>
</evidence>
<dbReference type="Gramene" id="PUZ72480">
    <property type="protein sequence ID" value="PUZ72480"/>
    <property type="gene ID" value="GQ55_2G397600"/>
</dbReference>
<comment type="subcellular location">
    <subcellularLocation>
        <location evidence="1">Membrane</location>
        <topology evidence="1">Multi-pass membrane protein</topology>
    </subcellularLocation>
</comment>
<comment type="similarity">
    <text evidence="8">Belongs to the major facilitator superfamily. Phosphate:H(+) symporter (TC 2.A.1.9) family.</text>
</comment>
<feature type="transmembrane region" description="Helical" evidence="9">
    <location>
        <begin position="115"/>
        <end position="136"/>
    </location>
</feature>
<evidence type="ECO:0000256" key="4">
    <source>
        <dbReference type="ARBA" id="ARBA00022847"/>
    </source>
</evidence>
<evidence type="ECO:0000256" key="9">
    <source>
        <dbReference type="SAM" id="Phobius"/>
    </source>
</evidence>
<dbReference type="EMBL" id="CM009750">
    <property type="protein sequence ID" value="PUZ72480.1"/>
    <property type="molecule type" value="Genomic_DNA"/>
</dbReference>
<dbReference type="GO" id="GO:0015293">
    <property type="term" value="F:symporter activity"/>
    <property type="evidence" value="ECO:0007669"/>
    <property type="project" value="UniProtKB-KW"/>
</dbReference>
<keyword evidence="12" id="KW-1185">Reference proteome</keyword>
<feature type="transmembrane region" description="Helical" evidence="9">
    <location>
        <begin position="382"/>
        <end position="401"/>
    </location>
</feature>
<dbReference type="OrthoDB" id="5296287at2759"/>
<feature type="transmembrane region" description="Helical" evidence="9">
    <location>
        <begin position="468"/>
        <end position="488"/>
    </location>
</feature>
<feature type="transmembrane region" description="Helical" evidence="9">
    <location>
        <begin position="236"/>
        <end position="255"/>
    </location>
</feature>
<accession>A0A2T7EXC8</accession>
<dbReference type="PROSITE" id="PS50850">
    <property type="entry name" value="MFS"/>
    <property type="match status" value="1"/>
</dbReference>
<feature type="transmembrane region" description="Helical" evidence="9">
    <location>
        <begin position="444"/>
        <end position="462"/>
    </location>
</feature>
<keyword evidence="4" id="KW-0769">Symport</keyword>
<evidence type="ECO:0000256" key="1">
    <source>
        <dbReference type="ARBA" id="ARBA00004141"/>
    </source>
</evidence>
<feature type="transmembrane region" description="Helical" evidence="9">
    <location>
        <begin position="205"/>
        <end position="224"/>
    </location>
</feature>
<keyword evidence="2" id="KW-0592">Phosphate transport</keyword>
<dbReference type="PANTHER" id="PTHR24064">
    <property type="entry name" value="SOLUTE CARRIER FAMILY 22 MEMBER"/>
    <property type="match status" value="1"/>
</dbReference>
<dbReference type="GO" id="GO:0006817">
    <property type="term" value="P:phosphate ion transport"/>
    <property type="evidence" value="ECO:0007669"/>
    <property type="project" value="UniProtKB-KW"/>
</dbReference>
<dbReference type="SUPFAM" id="SSF103473">
    <property type="entry name" value="MFS general substrate transporter"/>
    <property type="match status" value="1"/>
</dbReference>
<protein>
    <recommendedName>
        <fullName evidence="7">H(+)/Pi cotransporter</fullName>
    </recommendedName>
</protein>
<keyword evidence="5 9" id="KW-1133">Transmembrane helix</keyword>
<feature type="transmembrane region" description="Helical" evidence="9">
    <location>
        <begin position="173"/>
        <end position="193"/>
    </location>
</feature>
<evidence type="ECO:0000256" key="8">
    <source>
        <dbReference type="ARBA" id="ARBA00044504"/>
    </source>
</evidence>
<keyword evidence="3 9" id="KW-0812">Transmembrane</keyword>
<evidence type="ECO:0000256" key="2">
    <source>
        <dbReference type="ARBA" id="ARBA00022592"/>
    </source>
</evidence>
<dbReference type="AlphaFoldDB" id="A0A2T7EXC8"/>
<dbReference type="Pfam" id="PF00083">
    <property type="entry name" value="Sugar_tr"/>
    <property type="match status" value="1"/>
</dbReference>
<evidence type="ECO:0000256" key="5">
    <source>
        <dbReference type="ARBA" id="ARBA00022989"/>
    </source>
</evidence>
<dbReference type="Gene3D" id="1.20.1250.20">
    <property type="entry name" value="MFS general substrate transporter like domains"/>
    <property type="match status" value="1"/>
</dbReference>
<dbReference type="InterPro" id="IPR020846">
    <property type="entry name" value="MFS_dom"/>
</dbReference>
<evidence type="ECO:0000256" key="3">
    <source>
        <dbReference type="ARBA" id="ARBA00022692"/>
    </source>
</evidence>
<evidence type="ECO:0000256" key="7">
    <source>
        <dbReference type="ARBA" id="ARBA00032043"/>
    </source>
</evidence>
<evidence type="ECO:0000259" key="10">
    <source>
        <dbReference type="PROSITE" id="PS50850"/>
    </source>
</evidence>
<feature type="transmembrane region" description="Helical" evidence="9">
    <location>
        <begin position="326"/>
        <end position="345"/>
    </location>
</feature>
<evidence type="ECO:0000313" key="12">
    <source>
        <dbReference type="Proteomes" id="UP000244336"/>
    </source>
</evidence>
<reference evidence="11 12" key="1">
    <citation type="submission" date="2018-04" db="EMBL/GenBank/DDBJ databases">
        <title>WGS assembly of Panicum hallii var. hallii HAL2.</title>
        <authorList>
            <person name="Lovell J."/>
            <person name="Jenkins J."/>
            <person name="Lowry D."/>
            <person name="Mamidi S."/>
            <person name="Sreedasyam A."/>
            <person name="Weng X."/>
            <person name="Barry K."/>
            <person name="Bonette J."/>
            <person name="Campitelli B."/>
            <person name="Daum C."/>
            <person name="Gordon S."/>
            <person name="Gould B."/>
            <person name="Lipzen A."/>
            <person name="MacQueen A."/>
            <person name="Palacio-Mejia J."/>
            <person name="Plott C."/>
            <person name="Shakirov E."/>
            <person name="Shu S."/>
            <person name="Yoshinaga Y."/>
            <person name="Zane M."/>
            <person name="Rokhsar D."/>
            <person name="Grimwood J."/>
            <person name="Schmutz J."/>
            <person name="Juenger T."/>
        </authorList>
    </citation>
    <scope>NUCLEOTIDE SEQUENCE [LARGE SCALE GENOMIC DNA]</scope>
    <source>
        <strain evidence="12">cv. HAL2</strain>
    </source>
</reference>
<evidence type="ECO:0000313" key="11">
    <source>
        <dbReference type="EMBL" id="PUZ72480.1"/>
    </source>
</evidence>
<name>A0A2T7EXC8_9POAL</name>
<proteinExistence type="inferred from homology"/>
<dbReference type="Proteomes" id="UP000244336">
    <property type="component" value="Chromosome 2"/>
</dbReference>
<dbReference type="InterPro" id="IPR036259">
    <property type="entry name" value="MFS_trans_sf"/>
</dbReference>
<keyword evidence="6 9" id="KW-0472">Membrane</keyword>
<dbReference type="GO" id="GO:0016020">
    <property type="term" value="C:membrane"/>
    <property type="evidence" value="ECO:0007669"/>
    <property type="project" value="UniProtKB-SubCell"/>
</dbReference>
<feature type="transmembrane region" description="Helical" evidence="9">
    <location>
        <begin position="148"/>
        <end position="167"/>
    </location>
</feature>
<sequence length="529" mass="56050">MADTATTAPLLTSHKPPKAPTIDDTIENYIGTTGVMQLFKAILLAFAWAFDAQQVFISVFTDAEPQWSCTGASASCSPAAPPASPCGLPPGAWAWDRPAETTMVSEWALKCAGPALVSLPASAFFAGCLAGGFLLTTLADSLLGRRKMLLTSLVSMSVAGVLTAFAPNVWAYAALRFVSGFGRSMVGTCTLVLSTELVGKRWRDTVSVAGFFFFTVGFLSLPALGYTFREASWRNMYLWTSVPSLCYSVLLYFLAQESPRWLLVRGRKQDAMDTLQQIASLNGNSITSSFSMLHACTMHADDGAGAGAGAGGAFATMRSMWERPWALRRLAAIMTTSFGVGMVYYGMRSGMAPDGVSTNALAELPSAVLSLAFIGRVNRRTTVVALTATAGTFSLMCVAIPEGSTARMVAELLSFFATITAFNLILIYSIELFPTSVRNSAVGLVRQALVLGGVAAPVLVALGRERSFWSFGVFGLCIGCLGLFAACLPETRGRGMSDTMEEEEHKEAAAAATACTATDIATKDNSDAV</sequence>
<dbReference type="InterPro" id="IPR005828">
    <property type="entry name" value="MFS_sugar_transport-like"/>
</dbReference>
<feature type="domain" description="Major facilitator superfamily (MFS) profile" evidence="10">
    <location>
        <begin position="37"/>
        <end position="493"/>
    </location>
</feature>
<organism evidence="11 12">
    <name type="scientific">Panicum hallii var. hallii</name>
    <dbReference type="NCBI Taxonomy" id="1504633"/>
    <lineage>
        <taxon>Eukaryota</taxon>
        <taxon>Viridiplantae</taxon>
        <taxon>Streptophyta</taxon>
        <taxon>Embryophyta</taxon>
        <taxon>Tracheophyta</taxon>
        <taxon>Spermatophyta</taxon>
        <taxon>Magnoliopsida</taxon>
        <taxon>Liliopsida</taxon>
        <taxon>Poales</taxon>
        <taxon>Poaceae</taxon>
        <taxon>PACMAD clade</taxon>
        <taxon>Panicoideae</taxon>
        <taxon>Panicodae</taxon>
        <taxon>Paniceae</taxon>
        <taxon>Panicinae</taxon>
        <taxon>Panicum</taxon>
        <taxon>Panicum sect. Panicum</taxon>
    </lineage>
</organism>
<gene>
    <name evidence="11" type="ORF">GQ55_2G397600</name>
</gene>